<keyword evidence="2" id="KW-1185">Reference proteome</keyword>
<name>A0ACC3DBL2_9PEZI</name>
<comment type="caution">
    <text evidence="1">The sequence shown here is derived from an EMBL/GenBank/DDBJ whole genome shotgun (WGS) entry which is preliminary data.</text>
</comment>
<reference evidence="1" key="1">
    <citation type="submission" date="2024-09" db="EMBL/GenBank/DDBJ databases">
        <title>Black Yeasts Isolated from many extreme environments.</title>
        <authorList>
            <person name="Coleine C."/>
            <person name="Stajich J.E."/>
            <person name="Selbmann L."/>
        </authorList>
    </citation>
    <scope>NUCLEOTIDE SEQUENCE</scope>
    <source>
        <strain evidence="1">CCFEE 5737</strain>
    </source>
</reference>
<protein>
    <submittedName>
        <fullName evidence="1">Uncharacterized protein</fullName>
    </submittedName>
</protein>
<accession>A0ACC3DBL2</accession>
<dbReference type="EMBL" id="JAWDJW010006402">
    <property type="protein sequence ID" value="KAK3064898.1"/>
    <property type="molecule type" value="Genomic_DNA"/>
</dbReference>
<proteinExistence type="predicted"/>
<organism evidence="1 2">
    <name type="scientific">Coniosporium uncinatum</name>
    <dbReference type="NCBI Taxonomy" id="93489"/>
    <lineage>
        <taxon>Eukaryota</taxon>
        <taxon>Fungi</taxon>
        <taxon>Dikarya</taxon>
        <taxon>Ascomycota</taxon>
        <taxon>Pezizomycotina</taxon>
        <taxon>Dothideomycetes</taxon>
        <taxon>Dothideomycetes incertae sedis</taxon>
        <taxon>Coniosporium</taxon>
    </lineage>
</organism>
<sequence length="72" mass="8152">MSGHKPIYITEFGFNEGSDAQQIKALKEILIWLDNQPFVERYAYFMATPGSLIKEDGSGWSELGKVYNSYNG</sequence>
<gene>
    <name evidence="1" type="ORF">LTS18_002854</name>
</gene>
<evidence type="ECO:0000313" key="1">
    <source>
        <dbReference type="EMBL" id="KAK3064898.1"/>
    </source>
</evidence>
<evidence type="ECO:0000313" key="2">
    <source>
        <dbReference type="Proteomes" id="UP001186974"/>
    </source>
</evidence>
<dbReference type="Proteomes" id="UP001186974">
    <property type="component" value="Unassembled WGS sequence"/>
</dbReference>